<dbReference type="Proteomes" id="UP000887579">
    <property type="component" value="Unplaced"/>
</dbReference>
<evidence type="ECO:0000313" key="1">
    <source>
        <dbReference type="Proteomes" id="UP000887579"/>
    </source>
</evidence>
<reference evidence="2" key="1">
    <citation type="submission" date="2022-11" db="UniProtKB">
        <authorList>
            <consortium name="WormBaseParasite"/>
        </authorList>
    </citation>
    <scope>IDENTIFICATION</scope>
</reference>
<accession>A0AC34FWR8</accession>
<protein>
    <submittedName>
        <fullName evidence="2">Uncharacterized protein</fullName>
    </submittedName>
</protein>
<name>A0AC34FWR8_9BILA</name>
<evidence type="ECO:0000313" key="2">
    <source>
        <dbReference type="WBParaSite" id="ES5_v2.g21828.t1"/>
    </source>
</evidence>
<proteinExistence type="predicted"/>
<dbReference type="WBParaSite" id="ES5_v2.g21828.t1">
    <property type="protein sequence ID" value="ES5_v2.g21828.t1"/>
    <property type="gene ID" value="ES5_v2.g21828"/>
</dbReference>
<sequence>MKWWWFLIIGGILLITVVIIIIIVFCVCRGRRRKSRKSNDSGPPKSLEKRAPKMKTAISKESPPKEKSKEKKKIKTKTKTKTKEVDENKKSEKPKQAKPVKKNIDEPGLESFQPPPKGKLMPFSKEDNVSQSDKRSAIQQASTQNDPTVEAAATTQETAPEIGTAENAGVHPVLRACAALKDE</sequence>
<organism evidence="1 2">
    <name type="scientific">Panagrolaimus sp. ES5</name>
    <dbReference type="NCBI Taxonomy" id="591445"/>
    <lineage>
        <taxon>Eukaryota</taxon>
        <taxon>Metazoa</taxon>
        <taxon>Ecdysozoa</taxon>
        <taxon>Nematoda</taxon>
        <taxon>Chromadorea</taxon>
        <taxon>Rhabditida</taxon>
        <taxon>Tylenchina</taxon>
        <taxon>Panagrolaimomorpha</taxon>
        <taxon>Panagrolaimoidea</taxon>
        <taxon>Panagrolaimidae</taxon>
        <taxon>Panagrolaimus</taxon>
    </lineage>
</organism>